<reference evidence="1 2" key="1">
    <citation type="submission" date="2014-02" db="EMBL/GenBank/DDBJ databases">
        <title>The small core and large imbalanced accessory genome model reveals a collaborative survival strategy of Sorangium cellulosum strains in nature.</title>
        <authorList>
            <person name="Han K."/>
            <person name="Peng R."/>
            <person name="Blom J."/>
            <person name="Li Y.-Z."/>
        </authorList>
    </citation>
    <scope>NUCLEOTIDE SEQUENCE [LARGE SCALE GENOMIC DNA]</scope>
    <source>
        <strain evidence="1 2">So0157-18</strain>
    </source>
</reference>
<sequence>MALLSGCGDSDAERIEQQRETWNEKHVTSYVVETCATGFSAGCRRVAVEDGQVVAAREKSPNDNSPWSDIDDLTNVDEPIAWMFDRAEGTPDDCELSQLSFDPQFGFIREYYVSCSVEGSGERVTCFAPDTVDLAACE</sequence>
<comment type="caution">
    <text evidence="1">The sequence shown here is derived from an EMBL/GenBank/DDBJ whole genome shotgun (WGS) entry which is preliminary data.</text>
</comment>
<organism evidence="1 2">
    <name type="scientific">Sorangium cellulosum</name>
    <name type="common">Polyangium cellulosum</name>
    <dbReference type="NCBI Taxonomy" id="56"/>
    <lineage>
        <taxon>Bacteria</taxon>
        <taxon>Pseudomonadati</taxon>
        <taxon>Myxococcota</taxon>
        <taxon>Polyangia</taxon>
        <taxon>Polyangiales</taxon>
        <taxon>Polyangiaceae</taxon>
        <taxon>Sorangium</taxon>
    </lineage>
</organism>
<evidence type="ECO:0008006" key="3">
    <source>
        <dbReference type="Google" id="ProtNLM"/>
    </source>
</evidence>
<name>A0A150P4B4_SORCE</name>
<gene>
    <name evidence="1" type="ORF">BE04_21715</name>
</gene>
<evidence type="ECO:0000313" key="2">
    <source>
        <dbReference type="Proteomes" id="UP000075604"/>
    </source>
</evidence>
<dbReference type="EMBL" id="JELX01004063">
    <property type="protein sequence ID" value="KYF50505.1"/>
    <property type="molecule type" value="Genomic_DNA"/>
</dbReference>
<dbReference type="Proteomes" id="UP000075604">
    <property type="component" value="Unassembled WGS sequence"/>
</dbReference>
<accession>A0A150P4B4</accession>
<dbReference type="AlphaFoldDB" id="A0A150P4B4"/>
<protein>
    <recommendedName>
        <fullName evidence="3">Lipoprotein</fullName>
    </recommendedName>
</protein>
<evidence type="ECO:0000313" key="1">
    <source>
        <dbReference type="EMBL" id="KYF50505.1"/>
    </source>
</evidence>
<proteinExistence type="predicted"/>